<keyword evidence="3" id="KW-0434">Leukotriene biosynthesis</keyword>
<accession>A0AAV2IC82</accession>
<dbReference type="InterPro" id="IPR001446">
    <property type="entry name" value="5_LipOase_AP"/>
</dbReference>
<feature type="transmembrane region" description="Helical" evidence="7">
    <location>
        <begin position="71"/>
        <end position="93"/>
    </location>
</feature>
<organism evidence="8 9">
    <name type="scientific">Lymnaea stagnalis</name>
    <name type="common">Great pond snail</name>
    <name type="synonym">Helix stagnalis</name>
    <dbReference type="NCBI Taxonomy" id="6523"/>
    <lineage>
        <taxon>Eukaryota</taxon>
        <taxon>Metazoa</taxon>
        <taxon>Spiralia</taxon>
        <taxon>Lophotrochozoa</taxon>
        <taxon>Mollusca</taxon>
        <taxon>Gastropoda</taxon>
        <taxon>Heterobranchia</taxon>
        <taxon>Euthyneura</taxon>
        <taxon>Panpulmonata</taxon>
        <taxon>Hygrophila</taxon>
        <taxon>Lymnaeoidea</taxon>
        <taxon>Lymnaeidae</taxon>
        <taxon>Lymnaea</taxon>
    </lineage>
</organism>
<evidence type="ECO:0000256" key="3">
    <source>
        <dbReference type="ARBA" id="ARBA00022751"/>
    </source>
</evidence>
<dbReference type="Proteomes" id="UP001497497">
    <property type="component" value="Unassembled WGS sequence"/>
</dbReference>
<evidence type="ECO:0000256" key="2">
    <source>
        <dbReference type="ARBA" id="ARBA00022692"/>
    </source>
</evidence>
<dbReference type="GO" id="GO:0005789">
    <property type="term" value="C:endoplasmic reticulum membrane"/>
    <property type="evidence" value="ECO:0007669"/>
    <property type="project" value="UniProtKB-SubCell"/>
</dbReference>
<dbReference type="GO" id="GO:0008047">
    <property type="term" value="F:enzyme activator activity"/>
    <property type="evidence" value="ECO:0007669"/>
    <property type="project" value="InterPro"/>
</dbReference>
<reference evidence="8 9" key="1">
    <citation type="submission" date="2024-04" db="EMBL/GenBank/DDBJ databases">
        <authorList>
            <consortium name="Genoscope - CEA"/>
            <person name="William W."/>
        </authorList>
    </citation>
    <scope>NUCLEOTIDE SEQUENCE [LARGE SCALE GENOMIC DNA]</scope>
</reference>
<feature type="transmembrane region" description="Helical" evidence="7">
    <location>
        <begin position="114"/>
        <end position="135"/>
    </location>
</feature>
<dbReference type="Gene3D" id="1.20.120.550">
    <property type="entry name" value="Membrane associated eicosanoid/glutathione metabolism-like domain"/>
    <property type="match status" value="1"/>
</dbReference>
<evidence type="ECO:0000313" key="9">
    <source>
        <dbReference type="Proteomes" id="UP001497497"/>
    </source>
</evidence>
<dbReference type="AlphaFoldDB" id="A0AAV2IC82"/>
<evidence type="ECO:0000256" key="4">
    <source>
        <dbReference type="ARBA" id="ARBA00022824"/>
    </source>
</evidence>
<evidence type="ECO:0000256" key="6">
    <source>
        <dbReference type="ARBA" id="ARBA00023136"/>
    </source>
</evidence>
<keyword evidence="6 7" id="KW-0472">Membrane</keyword>
<dbReference type="EMBL" id="CAXITT010000622">
    <property type="protein sequence ID" value="CAL1544452.1"/>
    <property type="molecule type" value="Genomic_DNA"/>
</dbReference>
<gene>
    <name evidence="8" type="ORF">GSLYS_00017965001</name>
</gene>
<protein>
    <recommendedName>
        <fullName evidence="10">Microsomal glutathione S-transferase 2</fullName>
    </recommendedName>
</protein>
<evidence type="ECO:0000256" key="1">
    <source>
        <dbReference type="ARBA" id="ARBA00004477"/>
    </source>
</evidence>
<evidence type="ECO:0000256" key="7">
    <source>
        <dbReference type="SAM" id="Phobius"/>
    </source>
</evidence>
<sequence length="155" mass="17716">MMSSLFDQYALPAAVTIAGMHQLLRFTKNVGEARRKYSVKVPDITGPPEFIRVFRAHQNTLELYPVSLTSLWIGSVFFHPVPASAVYFVYLIGRQRYFKGYVENVENRIPGFYLSLRCLIGLTVMCILGTGHKLVRYYGGIDLFQLLQENLPKLH</sequence>
<dbReference type="GO" id="GO:0004602">
    <property type="term" value="F:glutathione peroxidase activity"/>
    <property type="evidence" value="ECO:0007669"/>
    <property type="project" value="TreeGrafter"/>
</dbReference>
<dbReference type="PRINTS" id="PR00488">
    <property type="entry name" value="5LPOXGNASEAP"/>
</dbReference>
<dbReference type="InterPro" id="IPR023352">
    <property type="entry name" value="MAPEG-like_dom_sf"/>
</dbReference>
<proteinExistence type="predicted"/>
<dbReference type="GO" id="GO:0019370">
    <property type="term" value="P:leukotriene biosynthetic process"/>
    <property type="evidence" value="ECO:0007669"/>
    <property type="project" value="UniProtKB-KW"/>
</dbReference>
<comment type="caution">
    <text evidence="8">The sequence shown here is derived from an EMBL/GenBank/DDBJ whole genome shotgun (WGS) entry which is preliminary data.</text>
</comment>
<evidence type="ECO:0008006" key="10">
    <source>
        <dbReference type="Google" id="ProtNLM"/>
    </source>
</evidence>
<dbReference type="SUPFAM" id="SSF161084">
    <property type="entry name" value="MAPEG domain-like"/>
    <property type="match status" value="1"/>
</dbReference>
<dbReference type="GO" id="GO:0004364">
    <property type="term" value="F:glutathione transferase activity"/>
    <property type="evidence" value="ECO:0007669"/>
    <property type="project" value="TreeGrafter"/>
</dbReference>
<keyword evidence="4" id="KW-0256">Endoplasmic reticulum</keyword>
<dbReference type="PANTHER" id="PTHR10250:SF15">
    <property type="entry name" value="MICROSOMAL GLUTATHIONE S-TRANSFERASE-RELATED"/>
    <property type="match status" value="1"/>
</dbReference>
<keyword evidence="2 7" id="KW-0812">Transmembrane</keyword>
<evidence type="ECO:0000256" key="5">
    <source>
        <dbReference type="ARBA" id="ARBA00022989"/>
    </source>
</evidence>
<dbReference type="GO" id="GO:0005635">
    <property type="term" value="C:nuclear envelope"/>
    <property type="evidence" value="ECO:0007669"/>
    <property type="project" value="TreeGrafter"/>
</dbReference>
<comment type="subcellular location">
    <subcellularLocation>
        <location evidence="1">Endoplasmic reticulum membrane</location>
        <topology evidence="1">Multi-pass membrane protein</topology>
    </subcellularLocation>
</comment>
<dbReference type="FunFam" id="1.20.120.550:FF:000003">
    <property type="entry name" value="Leukotriene C4 synthase"/>
    <property type="match status" value="1"/>
</dbReference>
<keyword evidence="5 7" id="KW-1133">Transmembrane helix</keyword>
<evidence type="ECO:0000313" key="8">
    <source>
        <dbReference type="EMBL" id="CAL1544452.1"/>
    </source>
</evidence>
<dbReference type="InterPro" id="IPR050997">
    <property type="entry name" value="MAPEG"/>
</dbReference>
<dbReference type="Pfam" id="PF01124">
    <property type="entry name" value="MAPEG"/>
    <property type="match status" value="1"/>
</dbReference>
<dbReference type="PANTHER" id="PTHR10250">
    <property type="entry name" value="MICROSOMAL GLUTATHIONE S-TRANSFERASE"/>
    <property type="match status" value="1"/>
</dbReference>
<keyword evidence="9" id="KW-1185">Reference proteome</keyword>
<dbReference type="InterPro" id="IPR001129">
    <property type="entry name" value="Membr-assoc_MAPEG"/>
</dbReference>
<name>A0AAV2IC82_LYMST</name>